<name>A0ABU7TMV1_9HYPH</name>
<sequence length="197" mass="22415">MSEHENIQRIAALSFAEHVMQDVPAKSWRLGKPGTGAYAFRVTWATGMLAVGGDLGTAVYEVWPAFNTLEGAVDFVDRANFDYLTSKSEFKEEYDREATVEALIQSAYESLRHKWQPQLFKQLCDEYGGDENDPADRKDAVRRFRDDDSMSAERIYNLTGDFEDPLYRHTAQSRWAFEAVKLWAARMKAEAPTEVAA</sequence>
<comment type="caution">
    <text evidence="1">The sequence shown here is derived from an EMBL/GenBank/DDBJ whole genome shotgun (WGS) entry which is preliminary data.</text>
</comment>
<dbReference type="RefSeq" id="WP_331301926.1">
    <property type="nucleotide sequence ID" value="NZ_MLCA01000006.1"/>
</dbReference>
<protein>
    <recommendedName>
        <fullName evidence="3">DUF4375 domain-containing protein</fullName>
    </recommendedName>
</protein>
<accession>A0ABU7TMV1</accession>
<evidence type="ECO:0000313" key="1">
    <source>
        <dbReference type="EMBL" id="MEE7491139.1"/>
    </source>
</evidence>
<dbReference type="Proteomes" id="UP001355206">
    <property type="component" value="Unassembled WGS sequence"/>
</dbReference>
<dbReference type="EMBL" id="MLCA01000006">
    <property type="protein sequence ID" value="MEE7491139.1"/>
    <property type="molecule type" value="Genomic_DNA"/>
</dbReference>
<keyword evidence="2" id="KW-1185">Reference proteome</keyword>
<proteinExistence type="predicted"/>
<reference evidence="1 2" key="1">
    <citation type="journal article" date="2012" name="Genet. Mol. Biol.">
        <title>Analysis of 16S rRNA and mxaF genes revealing insights into Methylobacterium niche-specific plant association.</title>
        <authorList>
            <person name="Dourado M.N."/>
            <person name="Andreote F.D."/>
            <person name="Dini-Andreote F."/>
            <person name="Conti R."/>
            <person name="Araujo J.M."/>
            <person name="Araujo W.L."/>
        </authorList>
    </citation>
    <scope>NUCLEOTIDE SEQUENCE [LARGE SCALE GENOMIC DNA]</scope>
    <source>
        <strain evidence="1 2">TC3-10</strain>
    </source>
</reference>
<evidence type="ECO:0000313" key="2">
    <source>
        <dbReference type="Proteomes" id="UP001355206"/>
    </source>
</evidence>
<organism evidence="1 2">
    <name type="scientific">Methylobacterium oryzae</name>
    <dbReference type="NCBI Taxonomy" id="334852"/>
    <lineage>
        <taxon>Bacteria</taxon>
        <taxon>Pseudomonadati</taxon>
        <taxon>Pseudomonadota</taxon>
        <taxon>Alphaproteobacteria</taxon>
        <taxon>Hyphomicrobiales</taxon>
        <taxon>Methylobacteriaceae</taxon>
        <taxon>Methylobacterium</taxon>
    </lineage>
</organism>
<gene>
    <name evidence="1" type="ORF">MOTC310_11960</name>
</gene>
<evidence type="ECO:0008006" key="3">
    <source>
        <dbReference type="Google" id="ProtNLM"/>
    </source>
</evidence>